<keyword evidence="1" id="KW-0732">Signal</keyword>
<reference evidence="2" key="1">
    <citation type="submission" date="2018-01" db="EMBL/GenBank/DDBJ databases">
        <title>An insight into the sialome of Amazonian anophelines.</title>
        <authorList>
            <person name="Ribeiro J.M."/>
            <person name="Scarpassa V."/>
            <person name="Calvo E."/>
        </authorList>
    </citation>
    <scope>NUCLEOTIDE SEQUENCE</scope>
    <source>
        <tissue evidence="2">Salivary glands</tissue>
    </source>
</reference>
<evidence type="ECO:0000256" key="1">
    <source>
        <dbReference type="SAM" id="SignalP"/>
    </source>
</evidence>
<dbReference type="AlphaFoldDB" id="A0A2M3ZMG6"/>
<accession>A0A2M3ZMG6</accession>
<evidence type="ECO:0000313" key="2">
    <source>
        <dbReference type="EMBL" id="MBW29608.1"/>
    </source>
</evidence>
<organism evidence="2">
    <name type="scientific">Anopheles braziliensis</name>
    <dbReference type="NCBI Taxonomy" id="58242"/>
    <lineage>
        <taxon>Eukaryota</taxon>
        <taxon>Metazoa</taxon>
        <taxon>Ecdysozoa</taxon>
        <taxon>Arthropoda</taxon>
        <taxon>Hexapoda</taxon>
        <taxon>Insecta</taxon>
        <taxon>Pterygota</taxon>
        <taxon>Neoptera</taxon>
        <taxon>Endopterygota</taxon>
        <taxon>Diptera</taxon>
        <taxon>Nematocera</taxon>
        <taxon>Culicoidea</taxon>
        <taxon>Culicidae</taxon>
        <taxon>Anophelinae</taxon>
        <taxon>Anopheles</taxon>
    </lineage>
</organism>
<feature type="signal peptide" evidence="1">
    <location>
        <begin position="1"/>
        <end position="27"/>
    </location>
</feature>
<name>A0A2M3ZMG6_9DIPT</name>
<proteinExistence type="predicted"/>
<protein>
    <recommendedName>
        <fullName evidence="3">Secreted peptide</fullName>
    </recommendedName>
</protein>
<sequence>MTTISSTLLLLVLLLLPLPLPPPPMFAVLSVTTCGFGTIVIRLRCCWMNVAVASLRPASGVPAPPGVLLPATTAVRCCNVGVTVTLATALAADVAAAAAACCCCLWSKSF</sequence>
<dbReference type="EMBL" id="GGFM01008857">
    <property type="protein sequence ID" value="MBW29608.1"/>
    <property type="molecule type" value="Transcribed_RNA"/>
</dbReference>
<evidence type="ECO:0008006" key="3">
    <source>
        <dbReference type="Google" id="ProtNLM"/>
    </source>
</evidence>
<feature type="chain" id="PRO_5014597657" description="Secreted peptide" evidence="1">
    <location>
        <begin position="28"/>
        <end position="110"/>
    </location>
</feature>